<dbReference type="Pfam" id="PF07929">
    <property type="entry name" value="PRiA4_ORF3"/>
    <property type="match status" value="1"/>
</dbReference>
<dbReference type="OrthoDB" id="9801392at2"/>
<reference evidence="2 4" key="1">
    <citation type="submission" date="2016-11" db="EMBL/GenBank/DDBJ databases">
        <authorList>
            <person name="Jaros S."/>
            <person name="Januszkiewicz K."/>
            <person name="Wedrychowicz H."/>
        </authorList>
    </citation>
    <scope>NUCLEOTIDE SEQUENCE [LARGE SCALE GENOMIC DNA]</scope>
    <source>
        <strain evidence="2 4">DSM 784</strain>
    </source>
</reference>
<dbReference type="Gene3D" id="3.10.290.30">
    <property type="entry name" value="MM3350-like"/>
    <property type="match status" value="1"/>
</dbReference>
<accession>A0A1K1RWJ1</accession>
<organism evidence="2 4">
    <name type="scientific">Chitinophaga sancti</name>
    <dbReference type="NCBI Taxonomy" id="1004"/>
    <lineage>
        <taxon>Bacteria</taxon>
        <taxon>Pseudomonadati</taxon>
        <taxon>Bacteroidota</taxon>
        <taxon>Chitinophagia</taxon>
        <taxon>Chitinophagales</taxon>
        <taxon>Chitinophagaceae</taxon>
        <taxon>Chitinophaga</taxon>
    </lineage>
</organism>
<name>A0A1K1RWJ1_9BACT</name>
<dbReference type="EMBL" id="CP140154">
    <property type="protein sequence ID" value="WQG90374.1"/>
    <property type="molecule type" value="Genomic_DNA"/>
</dbReference>
<evidence type="ECO:0000313" key="4">
    <source>
        <dbReference type="Proteomes" id="UP000183788"/>
    </source>
</evidence>
<reference evidence="3 5" key="2">
    <citation type="submission" date="2023-11" db="EMBL/GenBank/DDBJ databases">
        <title>MicrobeMod: A computational toolkit for identifying prokaryotic methylation and restriction-modification with nanopore sequencing.</title>
        <authorList>
            <person name="Crits-Christoph A."/>
            <person name="Kang S.C."/>
            <person name="Lee H."/>
            <person name="Ostrov N."/>
        </authorList>
    </citation>
    <scope>NUCLEOTIDE SEQUENCE [LARGE SCALE GENOMIC DNA]</scope>
    <source>
        <strain evidence="3 5">ATCC 23090</strain>
    </source>
</reference>
<evidence type="ECO:0000313" key="5">
    <source>
        <dbReference type="Proteomes" id="UP001326715"/>
    </source>
</evidence>
<dbReference type="InterPro" id="IPR012912">
    <property type="entry name" value="Plasmid_pRiA4b_Orf3-like"/>
</dbReference>
<evidence type="ECO:0000313" key="2">
    <source>
        <dbReference type="EMBL" id="SFW76433.1"/>
    </source>
</evidence>
<keyword evidence="5" id="KW-1185">Reference proteome</keyword>
<feature type="domain" description="Plasmid pRiA4b Orf3-like" evidence="1">
    <location>
        <begin position="2"/>
        <end position="175"/>
    </location>
</feature>
<dbReference type="PANTHER" id="PTHR41878">
    <property type="entry name" value="LEXA REPRESSOR-RELATED"/>
    <property type="match status" value="1"/>
</dbReference>
<gene>
    <name evidence="2" type="ORF">SAMN05661012_04354</name>
    <name evidence="3" type="ORF">SR876_02610</name>
</gene>
<dbReference type="AlphaFoldDB" id="A0A1K1RWJ1"/>
<dbReference type="InterPro" id="IPR024047">
    <property type="entry name" value="MM3350-like_sf"/>
</dbReference>
<proteinExistence type="predicted"/>
<sequence length="188" mass="21835">MIYQFHITLKKSDPLVWRRIAVPADYNLYQLHMAIQGAFGWENSHLFQFSQTGYMDKIFYGYPGEDIDPEITTIDARKTKVSRIFKKEGQSYCYIYDFGDSWDHQIIFEKKLAKDLNAPYCLDGKGACPPEDVGGLPGYYEMVKILNKKSHPEKAEYIQWLGLVAGEEWNAEFCSIRETNKRLLLLAK</sequence>
<dbReference type="Proteomes" id="UP001326715">
    <property type="component" value="Chromosome"/>
</dbReference>
<dbReference type="SUPFAM" id="SSF159941">
    <property type="entry name" value="MM3350-like"/>
    <property type="match status" value="1"/>
</dbReference>
<dbReference type="PANTHER" id="PTHR41878:SF1">
    <property type="entry name" value="TNPR PROTEIN"/>
    <property type="match status" value="1"/>
</dbReference>
<dbReference type="STRING" id="1004.SAMN05661012_04354"/>
<evidence type="ECO:0000313" key="3">
    <source>
        <dbReference type="EMBL" id="WQG90374.1"/>
    </source>
</evidence>
<protein>
    <submittedName>
        <fullName evidence="2">PRiA4b ORF-3-like protein</fullName>
    </submittedName>
    <submittedName>
        <fullName evidence="3">Plasmid pRiA4b ORF-3 family protein</fullName>
    </submittedName>
</protein>
<dbReference type="Proteomes" id="UP000183788">
    <property type="component" value="Unassembled WGS sequence"/>
</dbReference>
<dbReference type="RefSeq" id="WP_072363344.1">
    <property type="nucleotide sequence ID" value="NZ_CBHWAX010000178.1"/>
</dbReference>
<evidence type="ECO:0000259" key="1">
    <source>
        <dbReference type="Pfam" id="PF07929"/>
    </source>
</evidence>
<dbReference type="EMBL" id="FPIZ01000015">
    <property type="protein sequence ID" value="SFW76433.1"/>
    <property type="molecule type" value="Genomic_DNA"/>
</dbReference>